<evidence type="ECO:0000313" key="1">
    <source>
        <dbReference type="EMBL" id="MDF3838456.1"/>
    </source>
</evidence>
<dbReference type="Proteomes" id="UP001216674">
    <property type="component" value="Unassembled WGS sequence"/>
</dbReference>
<proteinExistence type="predicted"/>
<protein>
    <submittedName>
        <fullName evidence="1">Uncharacterized protein</fullName>
    </submittedName>
</protein>
<accession>A0ABT6B0P7</accession>
<keyword evidence="2" id="KW-1185">Reference proteome</keyword>
<reference evidence="1 2" key="1">
    <citation type="submission" date="2023-03" db="EMBL/GenBank/DDBJ databases">
        <title>Draft assemblies of triclosan tolerant bacteria isolated from returned activated sludge.</title>
        <authorList>
            <person name="Van Hamelsveld S."/>
        </authorList>
    </citation>
    <scope>NUCLEOTIDE SEQUENCE [LARGE SCALE GENOMIC DNA]</scope>
    <source>
        <strain evidence="1 2">GW210010_S58</strain>
    </source>
</reference>
<comment type="caution">
    <text evidence="1">The sequence shown here is derived from an EMBL/GenBank/DDBJ whole genome shotgun (WGS) entry which is preliminary data.</text>
</comment>
<organism evidence="1 2">
    <name type="scientific">Cupriavidus basilensis</name>
    <dbReference type="NCBI Taxonomy" id="68895"/>
    <lineage>
        <taxon>Bacteria</taxon>
        <taxon>Pseudomonadati</taxon>
        <taxon>Pseudomonadota</taxon>
        <taxon>Betaproteobacteria</taxon>
        <taxon>Burkholderiales</taxon>
        <taxon>Burkholderiaceae</taxon>
        <taxon>Cupriavidus</taxon>
    </lineage>
</organism>
<name>A0ABT6B0P7_9BURK</name>
<gene>
    <name evidence="1" type="ORF">P3W85_36815</name>
</gene>
<evidence type="ECO:0000313" key="2">
    <source>
        <dbReference type="Proteomes" id="UP001216674"/>
    </source>
</evidence>
<sequence>MTISRPPLSHDVIDTVVATATDSRGHKQLIEALRRTGLGTVRLGNVRDGFSLRTPDCLVIAPDGNSLGVYREWVQAVLGDVGGDPVAVWRKHKGGELRFADAEIERICFVAPYGTGTAEFYQIIVRRYQYWIERALFRADICAEPRSLDCLLEQTSCRGMALEARMPFGAPSYHLWRIEDLAEVLRLESELDDAEKAEQARVIVLTRNMRTGEVRSTRYFDTYPELRDRKPRLARFFADWDRSSAGRNGAPLTDHWVFEVSDYTNPRDQSRHLTVLPAWTTPRRLPEIKEKRRASVLALWDELLRFDVRAGHAFAWFFFMLHGNRLGPWVGEQILAAAEAGTIELPEHDYRVLKDWSRAPYGF</sequence>
<dbReference type="EMBL" id="JARJLM010000593">
    <property type="protein sequence ID" value="MDF3838456.1"/>
    <property type="molecule type" value="Genomic_DNA"/>
</dbReference>
<dbReference type="RefSeq" id="WP_276268410.1">
    <property type="nucleotide sequence ID" value="NZ_JARJLM010000593.1"/>
</dbReference>